<gene>
    <name evidence="2" type="ORF">F7725_020452</name>
</gene>
<accession>A0A7J5YD91</accession>
<protein>
    <submittedName>
        <fullName evidence="2">Uncharacterized protein</fullName>
    </submittedName>
</protein>
<dbReference type="Proteomes" id="UP000518266">
    <property type="component" value="Unassembled WGS sequence"/>
</dbReference>
<organism evidence="2 3">
    <name type="scientific">Dissostichus mawsoni</name>
    <name type="common">Antarctic cod</name>
    <dbReference type="NCBI Taxonomy" id="36200"/>
    <lineage>
        <taxon>Eukaryota</taxon>
        <taxon>Metazoa</taxon>
        <taxon>Chordata</taxon>
        <taxon>Craniata</taxon>
        <taxon>Vertebrata</taxon>
        <taxon>Euteleostomi</taxon>
        <taxon>Actinopterygii</taxon>
        <taxon>Neopterygii</taxon>
        <taxon>Teleostei</taxon>
        <taxon>Neoteleostei</taxon>
        <taxon>Acanthomorphata</taxon>
        <taxon>Eupercaria</taxon>
        <taxon>Perciformes</taxon>
        <taxon>Notothenioidei</taxon>
        <taxon>Nototheniidae</taxon>
        <taxon>Dissostichus</taxon>
    </lineage>
</organism>
<comment type="caution">
    <text evidence="2">The sequence shown here is derived from an EMBL/GenBank/DDBJ whole genome shotgun (WGS) entry which is preliminary data.</text>
</comment>
<dbReference type="EMBL" id="JAAKFY010000013">
    <property type="protein sequence ID" value="KAF3847424.1"/>
    <property type="molecule type" value="Genomic_DNA"/>
</dbReference>
<reference evidence="2 3" key="1">
    <citation type="submission" date="2020-03" db="EMBL/GenBank/DDBJ databases">
        <title>Dissostichus mawsoni Genome sequencing and assembly.</title>
        <authorList>
            <person name="Park H."/>
        </authorList>
    </citation>
    <scope>NUCLEOTIDE SEQUENCE [LARGE SCALE GENOMIC DNA]</scope>
    <source>
        <strain evidence="2">DM0001</strain>
        <tissue evidence="2">Muscle</tissue>
    </source>
</reference>
<name>A0A7J5YD91_DISMA</name>
<dbReference type="AlphaFoldDB" id="A0A7J5YD91"/>
<proteinExistence type="predicted"/>
<evidence type="ECO:0000313" key="3">
    <source>
        <dbReference type="Proteomes" id="UP000518266"/>
    </source>
</evidence>
<sequence length="136" mass="15446">MSATLPMLVNMKRRHLLSRDDDSTTVKAVKKRITEEIDKRWSSQGVWRAAYIFKLQSLTHEKRDDAYATVSDLDESLSPAEEATAQREDSSGAEESEPAPKRQREKQQDISMLMAFDEDQDGRSQKGDEDILGGRT</sequence>
<feature type="region of interest" description="Disordered" evidence="1">
    <location>
        <begin position="67"/>
        <end position="136"/>
    </location>
</feature>
<evidence type="ECO:0000256" key="1">
    <source>
        <dbReference type="SAM" id="MobiDB-lite"/>
    </source>
</evidence>
<feature type="compositionally biased region" description="Basic and acidic residues" evidence="1">
    <location>
        <begin position="98"/>
        <end position="108"/>
    </location>
</feature>
<feature type="non-terminal residue" evidence="2">
    <location>
        <position position="136"/>
    </location>
</feature>
<evidence type="ECO:0000313" key="2">
    <source>
        <dbReference type="EMBL" id="KAF3847424.1"/>
    </source>
</evidence>
<keyword evidence="3" id="KW-1185">Reference proteome</keyword>